<name>A0ABR5AIN2_9BACL</name>
<feature type="domain" description="HTH araC/xylS-type" evidence="9">
    <location>
        <begin position="434"/>
        <end position="533"/>
    </location>
</feature>
<evidence type="ECO:0008006" key="13">
    <source>
        <dbReference type="Google" id="ProtNLM"/>
    </source>
</evidence>
<protein>
    <recommendedName>
        <fullName evidence="13">DNA-binding response regulator</fullName>
    </recommendedName>
</protein>
<organism evidence="11 12">
    <name type="scientific">Gordoniibacillus kamchatkensis</name>
    <dbReference type="NCBI Taxonomy" id="1590651"/>
    <lineage>
        <taxon>Bacteria</taxon>
        <taxon>Bacillati</taxon>
        <taxon>Bacillota</taxon>
        <taxon>Bacilli</taxon>
        <taxon>Bacillales</taxon>
        <taxon>Paenibacillaceae</taxon>
        <taxon>Gordoniibacillus</taxon>
    </lineage>
</organism>
<keyword evidence="2" id="KW-0963">Cytoplasm</keyword>
<dbReference type="RefSeq" id="WP_041047588.1">
    <property type="nucleotide sequence ID" value="NZ_JXAK01000015.1"/>
</dbReference>
<dbReference type="InterPro" id="IPR020449">
    <property type="entry name" value="Tscrpt_reg_AraC-type_HTH"/>
</dbReference>
<keyword evidence="6" id="KW-0238">DNA-binding</keyword>
<keyword evidence="4" id="KW-0902">Two-component regulatory system</keyword>
<evidence type="ECO:0000259" key="9">
    <source>
        <dbReference type="PROSITE" id="PS01124"/>
    </source>
</evidence>
<dbReference type="PRINTS" id="PR00032">
    <property type="entry name" value="HTHARAC"/>
</dbReference>
<dbReference type="SMART" id="SM00342">
    <property type="entry name" value="HTH_ARAC"/>
    <property type="match status" value="1"/>
</dbReference>
<dbReference type="PROSITE" id="PS50110">
    <property type="entry name" value="RESPONSE_REGULATORY"/>
    <property type="match status" value="1"/>
</dbReference>
<evidence type="ECO:0000256" key="8">
    <source>
        <dbReference type="PROSITE-ProRule" id="PRU00169"/>
    </source>
</evidence>
<dbReference type="InterPro" id="IPR051552">
    <property type="entry name" value="HptR"/>
</dbReference>
<reference evidence="11 12" key="1">
    <citation type="submission" date="2014-12" db="EMBL/GenBank/DDBJ databases">
        <title>Draft genome sequence of Paenibacillus kamchatkensis strain B-2647.</title>
        <authorList>
            <person name="Karlyshev A.V."/>
            <person name="Kudryashova E.B."/>
        </authorList>
    </citation>
    <scope>NUCLEOTIDE SEQUENCE [LARGE SCALE GENOMIC DNA]</scope>
    <source>
        <strain evidence="11 12">VKM B-2647</strain>
    </source>
</reference>
<dbReference type="PROSITE" id="PS00041">
    <property type="entry name" value="HTH_ARAC_FAMILY_1"/>
    <property type="match status" value="1"/>
</dbReference>
<feature type="modified residue" description="4-aspartylphosphate" evidence="8">
    <location>
        <position position="55"/>
    </location>
</feature>
<dbReference type="Proteomes" id="UP000031967">
    <property type="component" value="Unassembled WGS sequence"/>
</dbReference>
<dbReference type="SUPFAM" id="SSF46689">
    <property type="entry name" value="Homeodomain-like"/>
    <property type="match status" value="2"/>
</dbReference>
<dbReference type="SMART" id="SM00448">
    <property type="entry name" value="REC"/>
    <property type="match status" value="1"/>
</dbReference>
<evidence type="ECO:0000313" key="11">
    <source>
        <dbReference type="EMBL" id="KIL40918.1"/>
    </source>
</evidence>
<dbReference type="EMBL" id="JXAK01000015">
    <property type="protein sequence ID" value="KIL40918.1"/>
    <property type="molecule type" value="Genomic_DNA"/>
</dbReference>
<dbReference type="Gene3D" id="1.10.10.60">
    <property type="entry name" value="Homeodomain-like"/>
    <property type="match status" value="2"/>
</dbReference>
<comment type="subcellular location">
    <subcellularLocation>
        <location evidence="1">Cytoplasm</location>
    </subcellularLocation>
</comment>
<dbReference type="Pfam" id="PF17853">
    <property type="entry name" value="GGDEF_2"/>
    <property type="match status" value="1"/>
</dbReference>
<gene>
    <name evidence="11" type="ORF">SD70_10895</name>
</gene>
<evidence type="ECO:0000256" key="1">
    <source>
        <dbReference type="ARBA" id="ARBA00004496"/>
    </source>
</evidence>
<evidence type="ECO:0000313" key="12">
    <source>
        <dbReference type="Proteomes" id="UP000031967"/>
    </source>
</evidence>
<dbReference type="Pfam" id="PF00072">
    <property type="entry name" value="Response_reg"/>
    <property type="match status" value="1"/>
</dbReference>
<evidence type="ECO:0000256" key="7">
    <source>
        <dbReference type="ARBA" id="ARBA00023163"/>
    </source>
</evidence>
<evidence type="ECO:0000256" key="5">
    <source>
        <dbReference type="ARBA" id="ARBA00023015"/>
    </source>
</evidence>
<comment type="caution">
    <text evidence="11">The sequence shown here is derived from an EMBL/GenBank/DDBJ whole genome shotgun (WGS) entry which is preliminary data.</text>
</comment>
<dbReference type="Gene3D" id="3.40.50.2300">
    <property type="match status" value="1"/>
</dbReference>
<dbReference type="PROSITE" id="PS01124">
    <property type="entry name" value="HTH_ARAC_FAMILY_2"/>
    <property type="match status" value="1"/>
</dbReference>
<sequence>MYRVMLLEDETIIREGLKVSLNWEHYELSIVAEARDGVEGLELAREFRPHLIFSDIRMPGMDGLEFAHKVLQALPDVKIIIISGYKDYEYIRQSLQLGLFDYLLKPIDQEELERVVLKAVRQIREDEASKRQHIETNTLIRESRNVLHTAMLNRLTLGDVDPLQPAKKDPFLQSLNAEKYMCAVLRIENLQEAVRVRFEGDEAALLFSLVNICEESVSEDTFVFQQYGLNKQITLLKGIETSNEAKDAERFVQSCRRLLANIQKYSKIAANIGVGQPHSGWKGIHSSFVEACAAVEQTTFAEHGQLKLVETKPVRKTTVLMTPEFESLLQSAIEQKDEEKIKELITALFHSTEARNATRKEVFDAIGKMAAFVNRIHPHEGDLYRGKDYSMNVEYALFRSFDSIEEIGSWLYDYVAARLSGGNPVYPNSHVLIRHLKQYVTDNFSSDEVSLTFLSDKFGMSIYQICRLFKREFGVNFHAYLTELKMLRAKEYLRETSMTVQDIAYLVGYKELKYFFKVFKKQTGLTPSEFRNLQS</sequence>
<dbReference type="InterPro" id="IPR018060">
    <property type="entry name" value="HTH_AraC"/>
</dbReference>
<dbReference type="PANTHER" id="PTHR42713">
    <property type="entry name" value="HISTIDINE KINASE-RELATED"/>
    <property type="match status" value="1"/>
</dbReference>
<evidence type="ECO:0000256" key="4">
    <source>
        <dbReference type="ARBA" id="ARBA00023012"/>
    </source>
</evidence>
<accession>A0ABR5AIN2</accession>
<keyword evidence="3 8" id="KW-0597">Phosphoprotein</keyword>
<dbReference type="InterPro" id="IPR009057">
    <property type="entry name" value="Homeodomain-like_sf"/>
</dbReference>
<evidence type="ECO:0000256" key="3">
    <source>
        <dbReference type="ARBA" id="ARBA00022553"/>
    </source>
</evidence>
<evidence type="ECO:0000259" key="10">
    <source>
        <dbReference type="PROSITE" id="PS50110"/>
    </source>
</evidence>
<keyword evidence="5" id="KW-0805">Transcription regulation</keyword>
<dbReference type="InterPro" id="IPR041522">
    <property type="entry name" value="CdaR_GGDEF"/>
</dbReference>
<evidence type="ECO:0000256" key="6">
    <source>
        <dbReference type="ARBA" id="ARBA00023125"/>
    </source>
</evidence>
<dbReference type="SUPFAM" id="SSF52172">
    <property type="entry name" value="CheY-like"/>
    <property type="match status" value="1"/>
</dbReference>
<evidence type="ECO:0000256" key="2">
    <source>
        <dbReference type="ARBA" id="ARBA00022490"/>
    </source>
</evidence>
<proteinExistence type="predicted"/>
<dbReference type="Pfam" id="PF12833">
    <property type="entry name" value="HTH_18"/>
    <property type="match status" value="1"/>
</dbReference>
<feature type="domain" description="Response regulatory" evidence="10">
    <location>
        <begin position="3"/>
        <end position="120"/>
    </location>
</feature>
<dbReference type="CDD" id="cd17536">
    <property type="entry name" value="REC_YesN-like"/>
    <property type="match status" value="1"/>
</dbReference>
<keyword evidence="12" id="KW-1185">Reference proteome</keyword>
<dbReference type="PANTHER" id="PTHR42713:SF3">
    <property type="entry name" value="TRANSCRIPTIONAL REGULATORY PROTEIN HPTR"/>
    <property type="match status" value="1"/>
</dbReference>
<dbReference type="InterPro" id="IPR001789">
    <property type="entry name" value="Sig_transdc_resp-reg_receiver"/>
</dbReference>
<dbReference type="InterPro" id="IPR018062">
    <property type="entry name" value="HTH_AraC-typ_CS"/>
</dbReference>
<keyword evidence="7" id="KW-0804">Transcription</keyword>
<dbReference type="InterPro" id="IPR011006">
    <property type="entry name" value="CheY-like_superfamily"/>
</dbReference>